<dbReference type="PROSITE" id="PS51367">
    <property type="entry name" value="THAUMATIN_2"/>
    <property type="match status" value="1"/>
</dbReference>
<dbReference type="PRINTS" id="PR00347">
    <property type="entry name" value="THAUMATIN"/>
</dbReference>
<dbReference type="AlphaFoldDB" id="A0AA39DSC4"/>
<dbReference type="Proteomes" id="UP001168098">
    <property type="component" value="Unassembled WGS sequence"/>
</dbReference>
<proteinExistence type="predicted"/>
<comment type="caution">
    <text evidence="1">The sequence shown here is derived from an EMBL/GenBank/DDBJ whole genome shotgun (WGS) entry which is preliminary data.</text>
</comment>
<protein>
    <recommendedName>
        <fullName evidence="3">Thaumatin-like protein</fullName>
    </recommendedName>
</protein>
<organism evidence="1 2">
    <name type="scientific">Vitis rotundifolia</name>
    <name type="common">Muscadine grape</name>
    <dbReference type="NCBI Taxonomy" id="103349"/>
    <lineage>
        <taxon>Eukaryota</taxon>
        <taxon>Viridiplantae</taxon>
        <taxon>Streptophyta</taxon>
        <taxon>Embryophyta</taxon>
        <taxon>Tracheophyta</taxon>
        <taxon>Spermatophyta</taxon>
        <taxon>Magnoliopsida</taxon>
        <taxon>eudicotyledons</taxon>
        <taxon>Gunneridae</taxon>
        <taxon>Pentapetalae</taxon>
        <taxon>rosids</taxon>
        <taxon>Vitales</taxon>
        <taxon>Vitaceae</taxon>
        <taxon>Viteae</taxon>
        <taxon>Vitis</taxon>
    </lineage>
</organism>
<sequence>MNLLKFWKISGWSGRFWRRTGCNFDGLGSCVTGDCGSGTIECNGADAAPPATLVEFTLGTGRQDFYDVNLVDSCNLSMIVEGSAWSGMCASTGCTVDLNQGCLVELKVGDGSMCRSACEAFGSPEHSCSSAYSTPGLSNGAEGWRRQCVQERVRGIWEPEVQLQQYQLVMVK</sequence>
<dbReference type="Gene3D" id="2.60.110.10">
    <property type="entry name" value="Thaumatin"/>
    <property type="match status" value="1"/>
</dbReference>
<dbReference type="InterPro" id="IPR037176">
    <property type="entry name" value="Osmotin/thaumatin-like_sf"/>
</dbReference>
<name>A0AA39DSC4_VITRO</name>
<evidence type="ECO:0000313" key="2">
    <source>
        <dbReference type="Proteomes" id="UP001168098"/>
    </source>
</evidence>
<keyword evidence="2" id="KW-1185">Reference proteome</keyword>
<accession>A0AA39DSC4</accession>
<dbReference type="Pfam" id="PF00314">
    <property type="entry name" value="Thaumatin"/>
    <property type="match status" value="1"/>
</dbReference>
<dbReference type="InterPro" id="IPR001938">
    <property type="entry name" value="Thaumatin"/>
</dbReference>
<gene>
    <name evidence="1" type="ORF">PVL29_011478</name>
</gene>
<dbReference type="SMART" id="SM00205">
    <property type="entry name" value="THN"/>
    <property type="match status" value="1"/>
</dbReference>
<dbReference type="InterPro" id="IPR017949">
    <property type="entry name" value="Thaumatin_CS"/>
</dbReference>
<evidence type="ECO:0000313" key="1">
    <source>
        <dbReference type="EMBL" id="KAJ9692437.1"/>
    </source>
</evidence>
<reference evidence="1 2" key="1">
    <citation type="journal article" date="2023" name="BMC Biotechnol.">
        <title>Vitis rotundifolia cv Carlos genome sequencing.</title>
        <authorList>
            <person name="Huff M."/>
            <person name="Hulse-Kemp A."/>
            <person name="Scheffler B."/>
            <person name="Youngblood R."/>
            <person name="Simpson S."/>
            <person name="Babiker E."/>
            <person name="Staton M."/>
        </authorList>
    </citation>
    <scope>NUCLEOTIDE SEQUENCE [LARGE SCALE GENOMIC DNA]</scope>
    <source>
        <tissue evidence="1">Leaf</tissue>
    </source>
</reference>
<dbReference type="SUPFAM" id="SSF49870">
    <property type="entry name" value="Osmotin, thaumatin-like protein"/>
    <property type="match status" value="1"/>
</dbReference>
<dbReference type="PANTHER" id="PTHR31048">
    <property type="entry name" value="OS03G0233200 PROTEIN"/>
    <property type="match status" value="1"/>
</dbReference>
<dbReference type="EMBL" id="JARBHA010000009">
    <property type="protein sequence ID" value="KAJ9692437.1"/>
    <property type="molecule type" value="Genomic_DNA"/>
</dbReference>
<dbReference type="PROSITE" id="PS00316">
    <property type="entry name" value="THAUMATIN_1"/>
    <property type="match status" value="1"/>
</dbReference>
<evidence type="ECO:0008006" key="3">
    <source>
        <dbReference type="Google" id="ProtNLM"/>
    </source>
</evidence>